<dbReference type="InterPro" id="IPR004033">
    <property type="entry name" value="UbiE/COQ5_MeTrFase"/>
</dbReference>
<keyword evidence="5" id="KW-0831">Ubiquinone biosynthesis</keyword>
<comment type="subcellular location">
    <subcellularLocation>
        <location evidence="5">Mitochondrion inner membrane</location>
        <topology evidence="5">Peripheral membrane protein</topology>
        <orientation evidence="5">Matrix side</orientation>
    </subcellularLocation>
</comment>
<dbReference type="CDD" id="cd02440">
    <property type="entry name" value="AdoMet_MTases"/>
    <property type="match status" value="1"/>
</dbReference>
<gene>
    <name evidence="7" type="ORF">ACJMK2_011261</name>
</gene>
<feature type="binding site" evidence="5">
    <location>
        <begin position="208"/>
        <end position="209"/>
    </location>
    <ligand>
        <name>S-adenosyl-L-methionine</name>
        <dbReference type="ChEBI" id="CHEBI:59789"/>
    </ligand>
</feature>
<dbReference type="PANTHER" id="PTHR43591:SF24">
    <property type="entry name" value="2-METHOXY-6-POLYPRENYL-1,4-BENZOQUINOL METHYLASE, MITOCHONDRIAL"/>
    <property type="match status" value="1"/>
</dbReference>
<dbReference type="PROSITE" id="PS01184">
    <property type="entry name" value="UBIE_2"/>
    <property type="match status" value="1"/>
</dbReference>
<feature type="binding site" evidence="5">
    <location>
        <position position="113"/>
    </location>
    <ligand>
        <name>S-adenosyl-L-methionine</name>
        <dbReference type="ChEBI" id="CHEBI:59789"/>
    </ligand>
</feature>
<dbReference type="Proteomes" id="UP001634394">
    <property type="component" value="Unassembled WGS sequence"/>
</dbReference>
<evidence type="ECO:0000256" key="3">
    <source>
        <dbReference type="ARBA" id="ARBA00022691"/>
    </source>
</evidence>
<dbReference type="PANTHER" id="PTHR43591">
    <property type="entry name" value="METHYLTRANSFERASE"/>
    <property type="match status" value="1"/>
</dbReference>
<protein>
    <recommendedName>
        <fullName evidence="5">2-methoxy-6-polyprenyl-1,4-benzoquinol methylase, mitochondrial</fullName>
        <ecNumber evidence="5">2.1.1.201</ecNumber>
    </recommendedName>
    <alternativeName>
        <fullName evidence="5">Ubiquinone biosynthesis methyltransferase COQ5</fullName>
    </alternativeName>
</protein>
<keyword evidence="2 5" id="KW-0808">Transferase</keyword>
<evidence type="ECO:0000256" key="2">
    <source>
        <dbReference type="ARBA" id="ARBA00022679"/>
    </source>
</evidence>
<dbReference type="HAMAP" id="MF_01813">
    <property type="entry name" value="MenG_UbiE_methyltr"/>
    <property type="match status" value="1"/>
</dbReference>
<evidence type="ECO:0000313" key="7">
    <source>
        <dbReference type="EMBL" id="KAL3856512.1"/>
    </source>
</evidence>
<feature type="binding site" evidence="5">
    <location>
        <position position="180"/>
    </location>
    <ligand>
        <name>S-adenosyl-L-methionine</name>
        <dbReference type="ChEBI" id="CHEBI:59789"/>
    </ligand>
</feature>
<reference evidence="7 8" key="1">
    <citation type="submission" date="2024-11" db="EMBL/GenBank/DDBJ databases">
        <title>Chromosome-level genome assembly of the freshwater bivalve Anodonta woodiana.</title>
        <authorList>
            <person name="Chen X."/>
        </authorList>
    </citation>
    <scope>NUCLEOTIDE SEQUENCE [LARGE SCALE GENOMIC DNA]</scope>
    <source>
        <strain evidence="7">MN2024</strain>
        <tissue evidence="7">Gills</tissue>
    </source>
</reference>
<evidence type="ECO:0000313" key="8">
    <source>
        <dbReference type="Proteomes" id="UP001634394"/>
    </source>
</evidence>
<name>A0ABD3V4K6_SINWO</name>
<keyword evidence="1 5" id="KW-0489">Methyltransferase</keyword>
<comment type="caution">
    <text evidence="5">Lacks conserved residue(s) required for the propagation of feature annotation.</text>
</comment>
<comment type="pathway">
    <text evidence="5">Cofactor biosynthesis; ubiquinone biosynthesis.</text>
</comment>
<proteinExistence type="inferred from homology"/>
<comment type="caution">
    <text evidence="7">The sequence shown here is derived from an EMBL/GenBank/DDBJ whole genome shotgun (WGS) entry which is preliminary data.</text>
</comment>
<dbReference type="InterPro" id="IPR023576">
    <property type="entry name" value="UbiE/COQ5_MeTrFase_CS"/>
</dbReference>
<dbReference type="PROSITE" id="PS01183">
    <property type="entry name" value="UBIE_1"/>
    <property type="match status" value="1"/>
</dbReference>
<comment type="catalytic activity">
    <reaction evidence="5">
        <text>a 2-methoxy-6-(all-trans-polyprenyl)benzene-1,4-diol + S-adenosyl-L-methionine = a 5-methoxy-2-methyl-3-(all-trans-polyprenyl)benzene-1,4-diol + S-adenosyl-L-homocysteine + H(+)</text>
        <dbReference type="Rhea" id="RHEA:28286"/>
        <dbReference type="Rhea" id="RHEA-COMP:10858"/>
        <dbReference type="Rhea" id="RHEA-COMP:10859"/>
        <dbReference type="ChEBI" id="CHEBI:15378"/>
        <dbReference type="ChEBI" id="CHEBI:57856"/>
        <dbReference type="ChEBI" id="CHEBI:59789"/>
        <dbReference type="ChEBI" id="CHEBI:84166"/>
        <dbReference type="ChEBI" id="CHEBI:84167"/>
        <dbReference type="EC" id="2.1.1.201"/>
    </reaction>
</comment>
<dbReference type="NCBIfam" id="TIGR01934">
    <property type="entry name" value="MenG_MenH_UbiE"/>
    <property type="match status" value="1"/>
</dbReference>
<dbReference type="GO" id="GO:0031314">
    <property type="term" value="C:extrinsic component of mitochondrial inner membrane"/>
    <property type="evidence" value="ECO:0007669"/>
    <property type="project" value="UniProtKB-UniRule"/>
</dbReference>
<dbReference type="Gene3D" id="3.40.50.150">
    <property type="entry name" value="Vaccinia Virus protein VP39"/>
    <property type="match status" value="1"/>
</dbReference>
<feature type="compositionally biased region" description="Low complexity" evidence="6">
    <location>
        <begin position="140"/>
        <end position="159"/>
    </location>
</feature>
<accession>A0ABD3V4K6</accession>
<dbReference type="EC" id="2.1.1.201" evidence="5"/>
<dbReference type="GO" id="GO:0032259">
    <property type="term" value="P:methylation"/>
    <property type="evidence" value="ECO:0007669"/>
    <property type="project" value="UniProtKB-KW"/>
</dbReference>
<dbReference type="AlphaFoldDB" id="A0ABD3V4K6"/>
<dbReference type="EMBL" id="JBJQND010000013">
    <property type="protein sequence ID" value="KAL3856512.1"/>
    <property type="molecule type" value="Genomic_DNA"/>
</dbReference>
<sequence length="336" mass="38081">MMAASLTRRTLWKHYKLFYRKSVSFVSVSANHTSENGNKKTKEDIRTTHFGFETVAEKEKEDRVHEVFQNVATRYDMMNDAMSVGIHRLWKDYFMSKLSPLPGTELIDVAGGTGDIAFRFLKYVESQQQSAKPEDKYNMSRSIESSSDSGSSSTNSDSASGDEGVSETHTSSESHVTVCDINQSMLDVGKMRAKENGIYHGISWLKGNAECLPVKDNTFDAYTIAFGIRNCTHIDKVVSEAYRVLRPGGHFMCLEFSQIHYPFLQRLYDAYSFQVIPVLGQVLARDWKSYQYLVESIRQFPDQEDFKDLIKSAGFCNVTYENLTFGVAAIHSGFKL</sequence>
<evidence type="ECO:0000256" key="6">
    <source>
        <dbReference type="SAM" id="MobiDB-lite"/>
    </source>
</evidence>
<dbReference type="GO" id="GO:0008425">
    <property type="term" value="F:2-methoxy-6-polyprenyl-1,4-benzoquinol methyltransferase activity"/>
    <property type="evidence" value="ECO:0007669"/>
    <property type="project" value="UniProtKB-UniRule"/>
</dbReference>
<organism evidence="7 8">
    <name type="scientific">Sinanodonta woodiana</name>
    <name type="common">Chinese pond mussel</name>
    <name type="synonym">Anodonta woodiana</name>
    <dbReference type="NCBI Taxonomy" id="1069815"/>
    <lineage>
        <taxon>Eukaryota</taxon>
        <taxon>Metazoa</taxon>
        <taxon>Spiralia</taxon>
        <taxon>Lophotrochozoa</taxon>
        <taxon>Mollusca</taxon>
        <taxon>Bivalvia</taxon>
        <taxon>Autobranchia</taxon>
        <taxon>Heteroconchia</taxon>
        <taxon>Palaeoheterodonta</taxon>
        <taxon>Unionida</taxon>
        <taxon>Unionoidea</taxon>
        <taxon>Unionidae</taxon>
        <taxon>Unioninae</taxon>
        <taxon>Sinanodonta</taxon>
    </lineage>
</organism>
<keyword evidence="3 5" id="KW-0949">S-adenosyl-L-methionine</keyword>
<comment type="similarity">
    <text evidence="5">Belongs to the class I-like SAM-binding methyltransferase superfamily. MenG/UbiE family.</text>
</comment>
<feature type="region of interest" description="Disordered" evidence="6">
    <location>
        <begin position="131"/>
        <end position="175"/>
    </location>
</feature>
<keyword evidence="5" id="KW-0496">Mitochondrion</keyword>
<dbReference type="PROSITE" id="PS51608">
    <property type="entry name" value="SAM_MT_UBIE"/>
    <property type="match status" value="1"/>
</dbReference>
<keyword evidence="8" id="KW-1185">Reference proteome</keyword>
<comment type="subunit">
    <text evidence="4">Component of a multi-subunit COQ enzyme complex, composed of at least COQ3, COQ4, COQ5, COQ6, COQ7 and COQ9. Interacts with PYURF; the interaction is direct, stabilizes COQ5 protein and associates PYURF with COQ enzyme complex.</text>
</comment>
<comment type="function">
    <text evidence="5">Methyltransferase required for the conversion of 2-polyprenyl-6-methoxy-1,4-benzoquinol (DDMQH2) to 2-polyprenyl-3-methyl-6-methoxy-1,4-benzoquinol (DMQH2).</text>
</comment>
<evidence type="ECO:0000256" key="4">
    <source>
        <dbReference type="ARBA" id="ARBA00046387"/>
    </source>
</evidence>
<evidence type="ECO:0000256" key="5">
    <source>
        <dbReference type="HAMAP-Rule" id="MF_03191"/>
    </source>
</evidence>
<keyword evidence="5" id="KW-0472">Membrane</keyword>
<dbReference type="Pfam" id="PF01209">
    <property type="entry name" value="Ubie_methyltran"/>
    <property type="match status" value="1"/>
</dbReference>
<evidence type="ECO:0000256" key="1">
    <source>
        <dbReference type="ARBA" id="ARBA00022603"/>
    </source>
</evidence>
<dbReference type="SUPFAM" id="SSF53335">
    <property type="entry name" value="S-adenosyl-L-methionine-dependent methyltransferases"/>
    <property type="match status" value="1"/>
</dbReference>
<keyword evidence="5" id="KW-0999">Mitochondrion inner membrane</keyword>
<dbReference type="InterPro" id="IPR029063">
    <property type="entry name" value="SAM-dependent_MTases_sf"/>
</dbReference>